<dbReference type="AlphaFoldDB" id="A0A537L2S8"/>
<proteinExistence type="predicted"/>
<name>A0A537L2S8_9BACT</name>
<dbReference type="GO" id="GO:0006163">
    <property type="term" value="P:purine nucleotide metabolic process"/>
    <property type="evidence" value="ECO:0007669"/>
    <property type="project" value="UniProtKB-ARBA"/>
</dbReference>
<accession>A0A537L2S8</accession>
<evidence type="ECO:0000313" key="2">
    <source>
        <dbReference type="EMBL" id="TMJ02295.1"/>
    </source>
</evidence>
<sequence length="327" mass="35476">MPVLTEIDNLVRTLVDDIKTVAEAKPVVVAFSGGLDSSAVAALAKQALGADGVLLVTVNMGVYNYRRGNEIVLEMAEQLGLQQKCLLGQYVQHRVQANGPACNRCTREIKLGMVKAVARGRLVLTGANRSDTWGKMGIKVCNGYYAPLLDLEKPQVRMIADALGLAVPKIGEHPGREGCKLKHLLKPLAAPEFHGQAVAEANEVLLTLVKEARFPAELANVKIIGPLSRNIALVNLRPAPPADLSARITEALLRLSVISEVHIVDRPLTLVAKAGPAVAGDPHARYWLQHGRLQPDFAQPIQVEWLPSSNARLHTFHVVDFRPQSRS</sequence>
<feature type="domain" description="NAD/GMP synthase" evidence="1">
    <location>
        <begin position="9"/>
        <end position="130"/>
    </location>
</feature>
<dbReference type="Pfam" id="PF02540">
    <property type="entry name" value="NAD_synthase"/>
    <property type="match status" value="1"/>
</dbReference>
<gene>
    <name evidence="2" type="ORF">E6H01_06990</name>
</gene>
<dbReference type="Proteomes" id="UP000319353">
    <property type="component" value="Unassembled WGS sequence"/>
</dbReference>
<dbReference type="EMBL" id="VBAL01000084">
    <property type="protein sequence ID" value="TMJ02295.1"/>
    <property type="molecule type" value="Genomic_DNA"/>
</dbReference>
<dbReference type="PANTHER" id="PTHR43169:SF2">
    <property type="entry name" value="NAD_GMP SYNTHASE DOMAIN-CONTAINING PROTEIN"/>
    <property type="match status" value="1"/>
</dbReference>
<dbReference type="InterPro" id="IPR052188">
    <property type="entry name" value="Ni-pincer_cofactor_biosynth"/>
</dbReference>
<dbReference type="PANTHER" id="PTHR43169">
    <property type="entry name" value="EXSB FAMILY PROTEIN"/>
    <property type="match status" value="1"/>
</dbReference>
<reference evidence="2 3" key="1">
    <citation type="journal article" date="2019" name="Nat. Microbiol.">
        <title>Mediterranean grassland soil C-N compound turnover is dependent on rainfall and depth, and is mediated by genomically divergent microorganisms.</title>
        <authorList>
            <person name="Diamond S."/>
            <person name="Andeer P.F."/>
            <person name="Li Z."/>
            <person name="Crits-Christoph A."/>
            <person name="Burstein D."/>
            <person name="Anantharaman K."/>
            <person name="Lane K.R."/>
            <person name="Thomas B.C."/>
            <person name="Pan C."/>
            <person name="Northen T.R."/>
            <person name="Banfield J.F."/>
        </authorList>
    </citation>
    <scope>NUCLEOTIDE SEQUENCE [LARGE SCALE GENOMIC DNA]</scope>
    <source>
        <strain evidence="2">NP_4</strain>
    </source>
</reference>
<dbReference type="Gene3D" id="3.40.50.620">
    <property type="entry name" value="HUPs"/>
    <property type="match status" value="1"/>
</dbReference>
<dbReference type="SUPFAM" id="SSF52402">
    <property type="entry name" value="Adenine nucleotide alpha hydrolases-like"/>
    <property type="match status" value="1"/>
</dbReference>
<dbReference type="InterPro" id="IPR022310">
    <property type="entry name" value="NAD/GMP_synthase"/>
</dbReference>
<organism evidence="2 3">
    <name type="scientific">Candidatus Segetimicrobium genomatis</name>
    <dbReference type="NCBI Taxonomy" id="2569760"/>
    <lineage>
        <taxon>Bacteria</taxon>
        <taxon>Bacillati</taxon>
        <taxon>Candidatus Sysuimicrobiota</taxon>
        <taxon>Candidatus Sysuimicrobiia</taxon>
        <taxon>Candidatus Sysuimicrobiales</taxon>
        <taxon>Candidatus Segetimicrobiaceae</taxon>
        <taxon>Candidatus Segetimicrobium</taxon>
    </lineage>
</organism>
<evidence type="ECO:0000313" key="3">
    <source>
        <dbReference type="Proteomes" id="UP000319353"/>
    </source>
</evidence>
<evidence type="ECO:0000259" key="1">
    <source>
        <dbReference type="Pfam" id="PF02540"/>
    </source>
</evidence>
<dbReference type="InterPro" id="IPR014729">
    <property type="entry name" value="Rossmann-like_a/b/a_fold"/>
</dbReference>
<protein>
    <submittedName>
        <fullName evidence="2">ExsB family protein</fullName>
    </submittedName>
</protein>
<comment type="caution">
    <text evidence="2">The sequence shown here is derived from an EMBL/GenBank/DDBJ whole genome shotgun (WGS) entry which is preliminary data.</text>
</comment>